<evidence type="ECO:0000313" key="8">
    <source>
        <dbReference type="Proteomes" id="UP000568106"/>
    </source>
</evidence>
<dbReference type="SUPFAM" id="SSF56935">
    <property type="entry name" value="Porins"/>
    <property type="match status" value="1"/>
</dbReference>
<dbReference type="InterPro" id="IPR057601">
    <property type="entry name" value="Oar-like_b-barrel"/>
</dbReference>
<comment type="subcellular location">
    <subcellularLocation>
        <location evidence="1">Cell outer membrane</location>
    </subcellularLocation>
</comment>
<evidence type="ECO:0000256" key="3">
    <source>
        <dbReference type="ARBA" id="ARBA00023136"/>
    </source>
</evidence>
<dbReference type="SUPFAM" id="SSF49464">
    <property type="entry name" value="Carboxypeptidase regulatory domain-like"/>
    <property type="match status" value="1"/>
</dbReference>
<dbReference type="Gene3D" id="2.40.170.20">
    <property type="entry name" value="TonB-dependent receptor, beta-barrel domain"/>
    <property type="match status" value="1"/>
</dbReference>
<gene>
    <name evidence="7" type="ORF">HDF09_004094</name>
</gene>
<dbReference type="Pfam" id="PF07715">
    <property type="entry name" value="Plug"/>
    <property type="match status" value="1"/>
</dbReference>
<dbReference type="Pfam" id="PF25183">
    <property type="entry name" value="OMP_b-brl_4"/>
    <property type="match status" value="1"/>
</dbReference>
<feature type="domain" description="TonB-dependent transporter Oar-like beta-barrel" evidence="6">
    <location>
        <begin position="210"/>
        <end position="1113"/>
    </location>
</feature>
<sequence length="1120" mass="121657">MTDASGALVPSAQISIHNNATLADRTITSNENGAFTVTNLAPGDYSVHVRKPGFQTTTLNDVHLDPSIGRKIDIAMKVGDTTISITVEAGANTVQTESGAVGQLITQQQVKDIQLNGRNPLYLAQMEPGVVRSNSMAAFAFGLDNGINVNGARSQESVITFDGAPMVRTRSNGTSVGVADVDSTSQIQVLTTSYAAEYGRTSGGQIRMVPKSGTSEFHGSAFEYFRNNALNANTWTRNNQGLKRAAFRYNQFGWNLNGPVFFPGFNKNHDKLFFLVGQEWVKFNHDDTAQKSGTDARPLSVPTLRMRQGDFGELLGSNIFYGAPIQLVNPNTGQACPNNDFSGGKCGIALSPNGLGLLNAYPAPNLTGNPGGNWSDTALYTERQRKDSVVVDFAPADRHHFRFSLLNYNYDDYEPHFGNFNTNPRIFHRPNQIGVVHWTWTLSPTWVNDAFASGAADHVTIGIDTSSGLSDRTKYGINYPYLFGSASKVVPNKIPTIQIANFGTLDGGPYPSRSGGIVYDAGDTVTKVWGRHTLKFGGQWEYAGENNYDQISVDNTRPGTTNNQNGLFSFTDGQAINSKAAIANVALGVFNTYGEIGTRSYTLFRGNMYSMFGQDQWRVNSKLVLEYGIRYDIMQSYHALWGNQAFFNPSVYSPSLAPTVSSSTGFLTGGDAYNGVVIPGSGFPDSAKGHVPDAILSGTYSRLFRGFDSNYSPTVYSNIQPRIGFAYEISPGTVFRAGAGRYMQRLGISDTVHVGGNAPFQPASTVTNGSVDNPGGIGVNQLPLAFTSHAYKYPSPEAWGWNVTVEHEFTNVAVFTLSYVGRRGYHLEQLANINQLQPGTLAPGSANLINKINADSLRPYKGFSTIIEAQNTGGAFYHSMQANLKRRLTKGLLFGASYTWSKSLDYGSSNGTNIVDAYNNSRMFGPSDFDTRHVLVINYVYDIGIANHMSNLFGRTLLGNWQFSGTIQGQSGRPQTVSQGTDYAGVGPGSGNQFWVASRNPRLPHVFAGNTKVGQWFEGVGSGVWSSAAPGTYAPRGMRGLIYGPGFQSFSAALQKEFHIIPSHENHVVVFRAEAFNYLNHPNLDNPDVGPTSSTFGQVNSKGGTYASERQLQFSLRYAF</sequence>
<keyword evidence="2" id="KW-0732">Signal</keyword>
<reference evidence="7" key="1">
    <citation type="submission" date="2020-08" db="EMBL/GenBank/DDBJ databases">
        <title>Genomic Encyclopedia of Type Strains, Phase IV (KMG-V): Genome sequencing to study the core and pangenomes of soil and plant-associated prokaryotes.</title>
        <authorList>
            <person name="Whitman W."/>
        </authorList>
    </citation>
    <scope>NUCLEOTIDE SEQUENCE [LARGE SCALE GENOMIC DNA]</scope>
    <source>
        <strain evidence="7">M8UP27</strain>
    </source>
</reference>
<comment type="caution">
    <text evidence="7">The sequence shown here is derived from an EMBL/GenBank/DDBJ whole genome shotgun (WGS) entry which is preliminary data.</text>
</comment>
<dbReference type="InterPro" id="IPR012910">
    <property type="entry name" value="Plug_dom"/>
</dbReference>
<keyword evidence="4" id="KW-0998">Cell outer membrane</keyword>
<dbReference type="Proteomes" id="UP000568106">
    <property type="component" value="Unassembled WGS sequence"/>
</dbReference>
<evidence type="ECO:0000256" key="4">
    <source>
        <dbReference type="ARBA" id="ARBA00023237"/>
    </source>
</evidence>
<evidence type="ECO:0000259" key="6">
    <source>
        <dbReference type="Pfam" id="PF25183"/>
    </source>
</evidence>
<evidence type="ECO:0000256" key="2">
    <source>
        <dbReference type="ARBA" id="ARBA00022729"/>
    </source>
</evidence>
<keyword evidence="8" id="KW-1185">Reference proteome</keyword>
<keyword evidence="3" id="KW-0472">Membrane</keyword>
<evidence type="ECO:0000259" key="5">
    <source>
        <dbReference type="Pfam" id="PF07715"/>
    </source>
</evidence>
<dbReference type="EMBL" id="JACHDY010000008">
    <property type="protein sequence ID" value="MBB5319386.1"/>
    <property type="molecule type" value="Genomic_DNA"/>
</dbReference>
<proteinExistence type="predicted"/>
<evidence type="ECO:0000313" key="7">
    <source>
        <dbReference type="EMBL" id="MBB5319386.1"/>
    </source>
</evidence>
<name>A0A7W8IN53_9BACT</name>
<accession>A0A7W8IN53</accession>
<evidence type="ECO:0008006" key="9">
    <source>
        <dbReference type="Google" id="ProtNLM"/>
    </source>
</evidence>
<organism evidence="7 8">
    <name type="scientific">Tunturiibacter empetritectus</name>
    <dbReference type="NCBI Taxonomy" id="3069691"/>
    <lineage>
        <taxon>Bacteria</taxon>
        <taxon>Pseudomonadati</taxon>
        <taxon>Acidobacteriota</taxon>
        <taxon>Terriglobia</taxon>
        <taxon>Terriglobales</taxon>
        <taxon>Acidobacteriaceae</taxon>
        <taxon>Tunturiibacter</taxon>
    </lineage>
</organism>
<dbReference type="InterPro" id="IPR036942">
    <property type="entry name" value="Beta-barrel_TonB_sf"/>
</dbReference>
<dbReference type="GO" id="GO:0009279">
    <property type="term" value="C:cell outer membrane"/>
    <property type="evidence" value="ECO:0007669"/>
    <property type="project" value="UniProtKB-SubCell"/>
</dbReference>
<dbReference type="AlphaFoldDB" id="A0A7W8IN53"/>
<dbReference type="InterPro" id="IPR008969">
    <property type="entry name" value="CarboxyPept-like_regulatory"/>
</dbReference>
<protein>
    <recommendedName>
        <fullName evidence="9">TonB-dependent receptor</fullName>
    </recommendedName>
</protein>
<dbReference type="Pfam" id="PF13620">
    <property type="entry name" value="CarboxypepD_reg"/>
    <property type="match status" value="1"/>
</dbReference>
<dbReference type="PROSITE" id="PS01156">
    <property type="entry name" value="TONB_DEPENDENT_REC_2"/>
    <property type="match status" value="1"/>
</dbReference>
<feature type="domain" description="TonB-dependent receptor plug" evidence="5">
    <location>
        <begin position="103"/>
        <end position="203"/>
    </location>
</feature>
<evidence type="ECO:0000256" key="1">
    <source>
        <dbReference type="ARBA" id="ARBA00004442"/>
    </source>
</evidence>
<dbReference type="InterPro" id="IPR010917">
    <property type="entry name" value="TonB_rcpt_CS"/>
</dbReference>
<dbReference type="Gene3D" id="2.60.40.1120">
    <property type="entry name" value="Carboxypeptidase-like, regulatory domain"/>
    <property type="match status" value="1"/>
</dbReference>